<feature type="transmembrane region" description="Helical" evidence="4">
    <location>
        <begin position="271"/>
        <end position="289"/>
    </location>
</feature>
<feature type="transmembrane region" description="Helical" evidence="4">
    <location>
        <begin position="295"/>
        <end position="319"/>
    </location>
</feature>
<feature type="transmembrane region" description="Helical" evidence="4">
    <location>
        <begin position="331"/>
        <end position="353"/>
    </location>
</feature>
<sequence>MTTAVAPAPTLADWTRILGLFVAGLFAAAQFAKVAVALPWLAQVYPQAGGWLPFAVSVNGLAGVVLGVMAGGLVAREGPRRMLALGLAGGGALSLVEAQLPGFAPFMVLRLAEGATHLVIVVAAPTLMAASAPGAARPVAMGLWGTFVGIGFAATAVLGAPLLDLGGVPMLFAAHGAGMLALAVILPPILPKVLTSPERLGWTAAHLGTYGSARRAGPALGFVWYTLNFVALMTLMPPILGPQAAVVLPVVALVGTFGAGFVAKFVAPMQVGMAGFALTMITMPAVWLVPEAAQLPVAALAFCVMGMVPGATFAAVPALNPLSPDQAKANGAIAQLGNVGSTFGTPLFAVALMAGPMGLSLMSSALCLGGIATLAILHGKVAGDRDDLSAFR</sequence>
<feature type="transmembrane region" description="Helical" evidence="4">
    <location>
        <begin position="169"/>
        <end position="190"/>
    </location>
</feature>
<feature type="transmembrane region" description="Helical" evidence="4">
    <location>
        <begin position="222"/>
        <end position="240"/>
    </location>
</feature>
<feature type="transmembrane region" description="Helical" evidence="4">
    <location>
        <begin position="143"/>
        <end position="163"/>
    </location>
</feature>
<keyword evidence="1 4" id="KW-0812">Transmembrane</keyword>
<feature type="transmembrane region" description="Helical" evidence="4">
    <location>
        <begin position="359"/>
        <end position="377"/>
    </location>
</feature>
<keyword evidence="3 4" id="KW-0472">Membrane</keyword>
<feature type="transmembrane region" description="Helical" evidence="4">
    <location>
        <begin position="246"/>
        <end position="266"/>
    </location>
</feature>
<dbReference type="SUPFAM" id="SSF103473">
    <property type="entry name" value="MFS general substrate transporter"/>
    <property type="match status" value="1"/>
</dbReference>
<dbReference type="EMBL" id="FOXA01000004">
    <property type="protein sequence ID" value="SFP26966.1"/>
    <property type="molecule type" value="Genomic_DNA"/>
</dbReference>
<dbReference type="Proteomes" id="UP000199356">
    <property type="component" value="Unassembled WGS sequence"/>
</dbReference>
<keyword evidence="6" id="KW-1185">Reference proteome</keyword>
<protein>
    <submittedName>
        <fullName evidence="5">Predicted arabinose efflux permease, MFS family</fullName>
    </submittedName>
</protein>
<feature type="transmembrane region" description="Helical" evidence="4">
    <location>
        <begin position="17"/>
        <end position="42"/>
    </location>
</feature>
<dbReference type="Gene3D" id="1.20.1250.20">
    <property type="entry name" value="MFS general substrate transporter like domains"/>
    <property type="match status" value="1"/>
</dbReference>
<dbReference type="AlphaFoldDB" id="A0A1I5P0C4"/>
<evidence type="ECO:0000256" key="1">
    <source>
        <dbReference type="ARBA" id="ARBA00022692"/>
    </source>
</evidence>
<dbReference type="STRING" id="441119.SAMN04488047_104149"/>
<organism evidence="5 6">
    <name type="scientific">Tranquillimonas alkanivorans</name>
    <dbReference type="NCBI Taxonomy" id="441119"/>
    <lineage>
        <taxon>Bacteria</taxon>
        <taxon>Pseudomonadati</taxon>
        <taxon>Pseudomonadota</taxon>
        <taxon>Alphaproteobacteria</taxon>
        <taxon>Rhodobacterales</taxon>
        <taxon>Roseobacteraceae</taxon>
        <taxon>Tranquillimonas</taxon>
    </lineage>
</organism>
<evidence type="ECO:0000256" key="3">
    <source>
        <dbReference type="ARBA" id="ARBA00023136"/>
    </source>
</evidence>
<evidence type="ECO:0000256" key="4">
    <source>
        <dbReference type="SAM" id="Phobius"/>
    </source>
</evidence>
<dbReference type="InterPro" id="IPR036259">
    <property type="entry name" value="MFS_trans_sf"/>
</dbReference>
<feature type="transmembrane region" description="Helical" evidence="4">
    <location>
        <begin position="82"/>
        <end position="103"/>
    </location>
</feature>
<evidence type="ECO:0000313" key="6">
    <source>
        <dbReference type="Proteomes" id="UP000199356"/>
    </source>
</evidence>
<evidence type="ECO:0000256" key="2">
    <source>
        <dbReference type="ARBA" id="ARBA00022989"/>
    </source>
</evidence>
<gene>
    <name evidence="5" type="ORF">SAMN04488047_104149</name>
</gene>
<dbReference type="Pfam" id="PF07690">
    <property type="entry name" value="MFS_1"/>
    <property type="match status" value="1"/>
</dbReference>
<keyword evidence="2 4" id="KW-1133">Transmembrane helix</keyword>
<dbReference type="GO" id="GO:0022857">
    <property type="term" value="F:transmembrane transporter activity"/>
    <property type="evidence" value="ECO:0007669"/>
    <property type="project" value="InterPro"/>
</dbReference>
<feature type="transmembrane region" description="Helical" evidence="4">
    <location>
        <begin position="54"/>
        <end position="75"/>
    </location>
</feature>
<accession>A0A1I5P0C4</accession>
<dbReference type="InterPro" id="IPR011701">
    <property type="entry name" value="MFS"/>
</dbReference>
<proteinExistence type="predicted"/>
<name>A0A1I5P0C4_9RHOB</name>
<dbReference type="RefSeq" id="WP_093419843.1">
    <property type="nucleotide sequence ID" value="NZ_FOXA01000004.1"/>
</dbReference>
<feature type="transmembrane region" description="Helical" evidence="4">
    <location>
        <begin position="115"/>
        <end position="136"/>
    </location>
</feature>
<dbReference type="OrthoDB" id="6095882at2"/>
<reference evidence="5 6" key="1">
    <citation type="submission" date="2016-10" db="EMBL/GenBank/DDBJ databases">
        <authorList>
            <person name="de Groot N.N."/>
        </authorList>
    </citation>
    <scope>NUCLEOTIDE SEQUENCE [LARGE SCALE GENOMIC DNA]</scope>
    <source>
        <strain evidence="5 6">DSM 19547</strain>
    </source>
</reference>
<evidence type="ECO:0000313" key="5">
    <source>
        <dbReference type="EMBL" id="SFP26966.1"/>
    </source>
</evidence>